<proteinExistence type="predicted"/>
<name>A0A368JV62_9BACT</name>
<organism evidence="2 3">
    <name type="scientific">Larkinella punicea</name>
    <dbReference type="NCBI Taxonomy" id="2315727"/>
    <lineage>
        <taxon>Bacteria</taxon>
        <taxon>Pseudomonadati</taxon>
        <taxon>Bacteroidota</taxon>
        <taxon>Cytophagia</taxon>
        <taxon>Cytophagales</taxon>
        <taxon>Spirosomataceae</taxon>
        <taxon>Larkinella</taxon>
    </lineage>
</organism>
<accession>A0A368JV62</accession>
<comment type="caution">
    <text evidence="2">The sequence shown here is derived from an EMBL/GenBank/DDBJ whole genome shotgun (WGS) entry which is preliminary data.</text>
</comment>
<dbReference type="SUPFAM" id="SSF82171">
    <property type="entry name" value="DPP6 N-terminal domain-like"/>
    <property type="match status" value="1"/>
</dbReference>
<evidence type="ECO:0000313" key="2">
    <source>
        <dbReference type="EMBL" id="RCR70091.1"/>
    </source>
</evidence>
<feature type="chain" id="PRO_5016762902" description="Exo-alpha-sialidase" evidence="1">
    <location>
        <begin position="21"/>
        <end position="321"/>
    </location>
</feature>
<dbReference type="InterPro" id="IPR011042">
    <property type="entry name" value="6-blade_b-propeller_TolB-like"/>
</dbReference>
<dbReference type="InterPro" id="IPR011659">
    <property type="entry name" value="WD40"/>
</dbReference>
<feature type="signal peptide" evidence="1">
    <location>
        <begin position="1"/>
        <end position="20"/>
    </location>
</feature>
<gene>
    <name evidence="2" type="ORF">DUE52_06910</name>
</gene>
<keyword evidence="3" id="KW-1185">Reference proteome</keyword>
<reference evidence="2 3" key="1">
    <citation type="submission" date="2018-07" db="EMBL/GenBank/DDBJ databases">
        <title>Genome analysis of Larkinella rosea.</title>
        <authorList>
            <person name="Zhou Z."/>
            <person name="Wang G."/>
        </authorList>
    </citation>
    <scope>NUCLEOTIDE SEQUENCE [LARGE SCALE GENOMIC DNA]</scope>
    <source>
        <strain evidence="3">zzj9</strain>
    </source>
</reference>
<dbReference type="RefSeq" id="WP_114405257.1">
    <property type="nucleotide sequence ID" value="NZ_QOWE01000005.1"/>
</dbReference>
<dbReference type="Pfam" id="PF07676">
    <property type="entry name" value="PD40"/>
    <property type="match status" value="2"/>
</dbReference>
<dbReference type="Proteomes" id="UP000253383">
    <property type="component" value="Unassembled WGS sequence"/>
</dbReference>
<evidence type="ECO:0008006" key="4">
    <source>
        <dbReference type="Google" id="ProtNLM"/>
    </source>
</evidence>
<sequence length="321" mass="36758">MHRHLLSFLFFYTVSSLVLAQSKALFTADQPGETPKVFAPGFISGPYLERDMAISAKQDEVYFTIQGQAGEISVILFSRNVKGVWSKPEVVSFSGQFNDIEPFLAHDGTRIFFSSNRPKKPGDPPKDYDIWFSDRKNGIWQEPIRLDGPINTDKDEYYPSIAQNGNLYFTANYANGLGEEDLYVSRWQNGQYQNPERLPATVNSKNFEFNAFVDPRERFIIYTAYGRPGSLGRGDLYISFRDPAGQWQAAKMLPEPFNSKQIDYCPFVSPDGKWFFFSSKRTTPKPAQPFTSETLRQRLNGVQNGFEDIYWVSSTVLWMLK</sequence>
<protein>
    <recommendedName>
        <fullName evidence="4">Exo-alpha-sialidase</fullName>
    </recommendedName>
</protein>
<dbReference type="Gene3D" id="2.120.10.30">
    <property type="entry name" value="TolB, C-terminal domain"/>
    <property type="match status" value="1"/>
</dbReference>
<dbReference type="AlphaFoldDB" id="A0A368JV62"/>
<keyword evidence="1" id="KW-0732">Signal</keyword>
<evidence type="ECO:0000256" key="1">
    <source>
        <dbReference type="SAM" id="SignalP"/>
    </source>
</evidence>
<evidence type="ECO:0000313" key="3">
    <source>
        <dbReference type="Proteomes" id="UP000253383"/>
    </source>
</evidence>
<dbReference type="EMBL" id="QOWE01000005">
    <property type="protein sequence ID" value="RCR70091.1"/>
    <property type="molecule type" value="Genomic_DNA"/>
</dbReference>
<dbReference type="OrthoDB" id="9809364at2"/>